<sequence>MRGCKATGRDVEARSDHDIADGSMTCNATTAAFLRAEDQDLSQVYKRAEDEDLSQVYKRAEDEDLSQVY</sequence>
<keyword evidence="2" id="KW-1185">Reference proteome</keyword>
<accession>A0ABQ7IWR4</accession>
<dbReference type="Proteomes" id="UP000783213">
    <property type="component" value="Unassembled WGS sequence"/>
</dbReference>
<evidence type="ECO:0000313" key="1">
    <source>
        <dbReference type="EMBL" id="KAF7935152.1"/>
    </source>
</evidence>
<name>A0ABQ7IWR4_9HELO</name>
<reference evidence="1 2" key="1">
    <citation type="journal article" date="2020" name="Genome Biol. Evol.">
        <title>Comparative genomics of Sclerotiniaceae.</title>
        <authorList>
            <person name="Valero Jimenez C.A."/>
            <person name="Steentjes M."/>
            <person name="Scholten O.E."/>
            <person name="Van Kan J.A.L."/>
        </authorList>
    </citation>
    <scope>NUCLEOTIDE SEQUENCE [LARGE SCALE GENOMIC DNA]</scope>
    <source>
        <strain evidence="1 2">B1</strain>
    </source>
</reference>
<proteinExistence type="predicted"/>
<evidence type="ECO:0000313" key="2">
    <source>
        <dbReference type="Proteomes" id="UP000783213"/>
    </source>
</evidence>
<dbReference type="RefSeq" id="XP_038813346.1">
    <property type="nucleotide sequence ID" value="XM_038950817.1"/>
</dbReference>
<dbReference type="EMBL" id="RCSX01000005">
    <property type="protein sequence ID" value="KAF7935152.1"/>
    <property type="molecule type" value="Genomic_DNA"/>
</dbReference>
<dbReference type="GeneID" id="62229971"/>
<protein>
    <submittedName>
        <fullName evidence="1">Uncharacterized protein</fullName>
    </submittedName>
</protein>
<comment type="caution">
    <text evidence="1">The sequence shown here is derived from an EMBL/GenBank/DDBJ whole genome shotgun (WGS) entry which is preliminary data.</text>
</comment>
<gene>
    <name evidence="1" type="ORF">EAE98_003197</name>
</gene>
<organism evidence="1 2">
    <name type="scientific">Botrytis deweyae</name>
    <dbReference type="NCBI Taxonomy" id="2478750"/>
    <lineage>
        <taxon>Eukaryota</taxon>
        <taxon>Fungi</taxon>
        <taxon>Dikarya</taxon>
        <taxon>Ascomycota</taxon>
        <taxon>Pezizomycotina</taxon>
        <taxon>Leotiomycetes</taxon>
        <taxon>Helotiales</taxon>
        <taxon>Sclerotiniaceae</taxon>
        <taxon>Botrytis</taxon>
    </lineage>
</organism>